<dbReference type="OrthoDB" id="9774769at2"/>
<evidence type="ECO:0000256" key="3">
    <source>
        <dbReference type="ARBA" id="ARBA00022475"/>
    </source>
</evidence>
<dbReference type="AlphaFoldDB" id="A0A120DFM9"/>
<dbReference type="SUPFAM" id="SSF82866">
    <property type="entry name" value="Multidrug efflux transporter AcrB transmembrane domain"/>
    <property type="match status" value="1"/>
</dbReference>
<comment type="function">
    <text evidence="9">Part of the Sec protein translocase complex. Interacts with the SecYEG preprotein conducting channel. SecDF uses the proton motive force (PMF) to complete protein translocation after the ATP-dependent function of SecA.</text>
</comment>
<dbReference type="PRINTS" id="PR01755">
    <property type="entry name" value="SECFTRNLCASE"/>
</dbReference>
<protein>
    <recommendedName>
        <fullName evidence="9">Protein-export membrane protein SecF</fullName>
    </recommendedName>
</protein>
<dbReference type="InterPro" id="IPR022813">
    <property type="entry name" value="SecD/SecF_arch_bac"/>
</dbReference>
<evidence type="ECO:0000256" key="8">
    <source>
        <dbReference type="ARBA" id="ARBA00023136"/>
    </source>
</evidence>
<dbReference type="InterPro" id="IPR048634">
    <property type="entry name" value="SecD_SecF_C"/>
</dbReference>
<comment type="similarity">
    <text evidence="9">Belongs to the SecD/SecF family. SecF subfamily.</text>
</comment>
<organism evidence="11 12">
    <name type="scientific">Vibrio toranzoniae</name>
    <dbReference type="NCBI Taxonomy" id="1194427"/>
    <lineage>
        <taxon>Bacteria</taxon>
        <taxon>Pseudomonadati</taxon>
        <taxon>Pseudomonadota</taxon>
        <taxon>Gammaproteobacteria</taxon>
        <taxon>Vibrionales</taxon>
        <taxon>Vibrionaceae</taxon>
        <taxon>Vibrio</taxon>
    </lineage>
</organism>
<evidence type="ECO:0000256" key="7">
    <source>
        <dbReference type="ARBA" id="ARBA00023010"/>
    </source>
</evidence>
<gene>
    <name evidence="9 11" type="primary">secF</name>
    <name evidence="11" type="ORF">APQ14_14525</name>
</gene>
<dbReference type="NCBIfam" id="TIGR00966">
    <property type="entry name" value="transloc_SecF"/>
    <property type="match status" value="1"/>
</dbReference>
<comment type="caution">
    <text evidence="9">Lacks conserved residue(s) required for the propagation of feature annotation.</text>
</comment>
<dbReference type="InterPro" id="IPR005665">
    <property type="entry name" value="SecF_bac"/>
</dbReference>
<keyword evidence="8 9" id="KW-0472">Membrane</keyword>
<dbReference type="GeneID" id="300180653"/>
<dbReference type="PANTHER" id="PTHR30081:SF8">
    <property type="entry name" value="PROTEIN TRANSLOCASE SUBUNIT SECF"/>
    <property type="match status" value="1"/>
</dbReference>
<comment type="caution">
    <text evidence="11">The sequence shown here is derived from an EMBL/GenBank/DDBJ whole genome shotgun (WGS) entry which is preliminary data.</text>
</comment>
<evidence type="ECO:0000256" key="9">
    <source>
        <dbReference type="HAMAP-Rule" id="MF_01464"/>
    </source>
</evidence>
<feature type="transmembrane region" description="Helical" evidence="9">
    <location>
        <begin position="195"/>
        <end position="216"/>
    </location>
</feature>
<dbReference type="RefSeq" id="WP_060469099.1">
    <property type="nucleotide sequence ID" value="NZ_AP025515.1"/>
</dbReference>
<dbReference type="GO" id="GO:0006605">
    <property type="term" value="P:protein targeting"/>
    <property type="evidence" value="ECO:0007669"/>
    <property type="project" value="UniProtKB-UniRule"/>
</dbReference>
<dbReference type="Pfam" id="PF02355">
    <property type="entry name" value="SecD_SecF_C"/>
    <property type="match status" value="1"/>
</dbReference>
<comment type="subunit">
    <text evidence="9">Forms a complex with SecD. Part of the essential Sec protein translocation apparatus which comprises SecA, SecYEG and auxiliary proteins SecDF-YajC and YidC.</text>
</comment>
<comment type="subcellular location">
    <subcellularLocation>
        <location evidence="1 9">Cell membrane</location>
        <topology evidence="1 9">Multi-pass membrane protein</topology>
    </subcellularLocation>
</comment>
<evidence type="ECO:0000313" key="11">
    <source>
        <dbReference type="EMBL" id="KWT99567.1"/>
    </source>
</evidence>
<dbReference type="GO" id="GO:0065002">
    <property type="term" value="P:intracellular protein transmembrane transport"/>
    <property type="evidence" value="ECO:0007669"/>
    <property type="project" value="UniProtKB-UniRule"/>
</dbReference>
<dbReference type="GO" id="GO:0015450">
    <property type="term" value="F:protein-transporting ATPase activity"/>
    <property type="evidence" value="ECO:0007669"/>
    <property type="project" value="InterPro"/>
</dbReference>
<keyword evidence="4 9" id="KW-0812">Transmembrane</keyword>
<dbReference type="GO" id="GO:0005886">
    <property type="term" value="C:plasma membrane"/>
    <property type="evidence" value="ECO:0007669"/>
    <property type="project" value="UniProtKB-SubCell"/>
</dbReference>
<evidence type="ECO:0000259" key="10">
    <source>
        <dbReference type="Pfam" id="PF02355"/>
    </source>
</evidence>
<dbReference type="EMBL" id="LMXU01000032">
    <property type="protein sequence ID" value="KWT99567.1"/>
    <property type="molecule type" value="Genomic_DNA"/>
</dbReference>
<sequence>MSTSKMTISDRYISERYFSDKNMTRLRKVMSVISIVLFMSSVMLVAVKGFNWGLDFTGGVVAEVQLSDQVTKDALKTKLDTVFQQDVQVVGMAEQDRWTLRYSQLTDAPQPNLVDVLSSVSDQVQVLNSSVVGPQVGQDMVDQGGLAVLVCFLMIMLYLSVRFEWRLALGALTAIIYDVTLILGLFAFTQFEFNLTVLAAVLAILGYSLNDSIIIADRVREMLRGNPNGDTDNLLNESVKATFSRTMVTSGTTLITVSALWLLGGAALQGFAIALVVGIVSGTWSSVSVGITLPKLLGLQPCHYQVKAPVEVEGEYP</sequence>
<evidence type="ECO:0000256" key="1">
    <source>
        <dbReference type="ARBA" id="ARBA00004651"/>
    </source>
</evidence>
<dbReference type="HAMAP" id="MF_01464_B">
    <property type="entry name" value="SecF_B"/>
    <property type="match status" value="1"/>
</dbReference>
<dbReference type="Proteomes" id="UP000057389">
    <property type="component" value="Unassembled WGS sequence"/>
</dbReference>
<feature type="domain" description="Protein export membrane protein SecD/SecF C-terminal" evidence="10">
    <location>
        <begin position="116"/>
        <end position="291"/>
    </location>
</feature>
<dbReference type="InterPro" id="IPR022645">
    <property type="entry name" value="SecD/SecF_bac"/>
</dbReference>
<proteinExistence type="inferred from homology"/>
<dbReference type="InterPro" id="IPR022646">
    <property type="entry name" value="SecD/SecF_CS"/>
</dbReference>
<evidence type="ECO:0000256" key="2">
    <source>
        <dbReference type="ARBA" id="ARBA00022448"/>
    </source>
</evidence>
<reference evidence="11 12" key="1">
    <citation type="submission" date="2015-11" db="EMBL/GenBank/DDBJ databases">
        <title>Draft WGS of Vibrio toranzoniae.</title>
        <authorList>
            <person name="Lasa A."/>
            <person name="Romalde J.L."/>
        </authorList>
    </citation>
    <scope>NUCLEOTIDE SEQUENCE [LARGE SCALE GENOMIC DNA]</scope>
    <source>
        <strain evidence="11 12">Vb 10.8</strain>
    </source>
</reference>
<feature type="transmembrane region" description="Helical" evidence="9">
    <location>
        <begin position="168"/>
        <end position="189"/>
    </location>
</feature>
<evidence type="ECO:0000256" key="5">
    <source>
        <dbReference type="ARBA" id="ARBA00022927"/>
    </source>
</evidence>
<feature type="transmembrane region" description="Helical" evidence="9">
    <location>
        <begin position="29"/>
        <end position="47"/>
    </location>
</feature>
<keyword evidence="6 9" id="KW-1133">Transmembrane helix</keyword>
<keyword evidence="2 9" id="KW-0813">Transport</keyword>
<name>A0A120DFM9_9VIBR</name>
<keyword evidence="12" id="KW-1185">Reference proteome</keyword>
<dbReference type="Gene3D" id="1.20.1640.10">
    <property type="entry name" value="Multidrug efflux transporter AcrB transmembrane domain"/>
    <property type="match status" value="1"/>
</dbReference>
<keyword evidence="5 9" id="KW-0653">Protein transport</keyword>
<dbReference type="PANTHER" id="PTHR30081">
    <property type="entry name" value="PROTEIN-EXPORT MEMBRANE PROTEIN SEC"/>
    <property type="match status" value="1"/>
</dbReference>
<keyword evidence="3 9" id="KW-1003">Cell membrane</keyword>
<evidence type="ECO:0000256" key="6">
    <source>
        <dbReference type="ARBA" id="ARBA00022989"/>
    </source>
</evidence>
<dbReference type="InterPro" id="IPR055344">
    <property type="entry name" value="SecD_SecF_C_bact"/>
</dbReference>
<dbReference type="GO" id="GO:0043952">
    <property type="term" value="P:protein transport by the Sec complex"/>
    <property type="evidence" value="ECO:0007669"/>
    <property type="project" value="UniProtKB-UniRule"/>
</dbReference>
<evidence type="ECO:0000256" key="4">
    <source>
        <dbReference type="ARBA" id="ARBA00022692"/>
    </source>
</evidence>
<feature type="transmembrane region" description="Helical" evidence="9">
    <location>
        <begin position="144"/>
        <end position="161"/>
    </location>
</feature>
<keyword evidence="7 9" id="KW-0811">Translocation</keyword>
<accession>A0A120DFM9</accession>
<dbReference type="Pfam" id="PF07549">
    <property type="entry name" value="Sec_GG"/>
    <property type="match status" value="1"/>
</dbReference>
<dbReference type="NCBIfam" id="TIGR00916">
    <property type="entry name" value="2A0604s01"/>
    <property type="match status" value="1"/>
</dbReference>
<evidence type="ECO:0000313" key="12">
    <source>
        <dbReference type="Proteomes" id="UP000057389"/>
    </source>
</evidence>
<feature type="transmembrane region" description="Helical" evidence="9">
    <location>
        <begin position="254"/>
        <end position="280"/>
    </location>
</feature>